<dbReference type="SUPFAM" id="SSF103196">
    <property type="entry name" value="Roadblock/LC7 domain"/>
    <property type="match status" value="1"/>
</dbReference>
<dbReference type="STRING" id="409849.ENSPMGP00000012056"/>
<proteinExistence type="predicted"/>
<keyword evidence="2" id="KW-1185">Reference proteome</keyword>
<evidence type="ECO:0000313" key="2">
    <source>
        <dbReference type="Proteomes" id="UP000261520"/>
    </source>
</evidence>
<dbReference type="Ensembl" id="ENSPMGT00000012865.1">
    <property type="protein sequence ID" value="ENSPMGP00000012056.1"/>
    <property type="gene ID" value="ENSPMGG00000009970.1"/>
</dbReference>
<dbReference type="PANTHER" id="PTHR10779">
    <property type="entry name" value="DYNEIN LIGHT CHAIN ROADBLOCK"/>
    <property type="match status" value="1"/>
</dbReference>
<dbReference type="Proteomes" id="UP000261520">
    <property type="component" value="Unplaced"/>
</dbReference>
<dbReference type="AlphaFoldDB" id="A0A3B4A6E3"/>
<reference evidence="1" key="2">
    <citation type="submission" date="2025-09" db="UniProtKB">
        <authorList>
            <consortium name="Ensembl"/>
        </authorList>
    </citation>
    <scope>IDENTIFICATION</scope>
</reference>
<sequence length="64" mass="7354">IDSIHNAGLLRSFTMKARSTVRDNDPQDDLVYLRICTKIHEIMIAPEQNIQNPSSITTDQWKIT</sequence>
<protein>
    <submittedName>
        <fullName evidence="1">Uncharacterized protein</fullName>
    </submittedName>
</protein>
<reference evidence="1" key="1">
    <citation type="submission" date="2025-08" db="UniProtKB">
        <authorList>
            <consortium name="Ensembl"/>
        </authorList>
    </citation>
    <scope>IDENTIFICATION</scope>
</reference>
<name>A0A3B4A6E3_9GOBI</name>
<organism evidence="1 2">
    <name type="scientific">Periophthalmus magnuspinnatus</name>
    <dbReference type="NCBI Taxonomy" id="409849"/>
    <lineage>
        <taxon>Eukaryota</taxon>
        <taxon>Metazoa</taxon>
        <taxon>Chordata</taxon>
        <taxon>Craniata</taxon>
        <taxon>Vertebrata</taxon>
        <taxon>Euteleostomi</taxon>
        <taxon>Actinopterygii</taxon>
        <taxon>Neopterygii</taxon>
        <taxon>Teleostei</taxon>
        <taxon>Neoteleostei</taxon>
        <taxon>Acanthomorphata</taxon>
        <taxon>Gobiaria</taxon>
        <taxon>Gobiiformes</taxon>
        <taxon>Gobioidei</taxon>
        <taxon>Gobiidae</taxon>
        <taxon>Oxudercinae</taxon>
        <taxon>Periophthalmus</taxon>
    </lineage>
</organism>
<accession>A0A3B4A6E3</accession>
<dbReference type="Gene3D" id="3.30.450.30">
    <property type="entry name" value="Dynein light chain 2a, cytoplasmic"/>
    <property type="match status" value="1"/>
</dbReference>
<evidence type="ECO:0000313" key="1">
    <source>
        <dbReference type="Ensembl" id="ENSPMGP00000012056.1"/>
    </source>
</evidence>